<evidence type="ECO:0000313" key="2">
    <source>
        <dbReference type="Proteomes" id="UP001558652"/>
    </source>
</evidence>
<proteinExistence type="predicted"/>
<protein>
    <submittedName>
        <fullName evidence="1">Uncharacterized protein</fullName>
    </submittedName>
</protein>
<reference evidence="1 2" key="1">
    <citation type="submission" date="2024-07" db="EMBL/GenBank/DDBJ databases">
        <title>Chromosome-level genome assembly of the water stick insect Ranatra chinensis (Heteroptera: Nepidae).</title>
        <authorList>
            <person name="Liu X."/>
        </authorList>
    </citation>
    <scope>NUCLEOTIDE SEQUENCE [LARGE SCALE GENOMIC DNA]</scope>
    <source>
        <strain evidence="1">Cailab_2021Rc</strain>
        <tissue evidence="1">Muscle</tissue>
    </source>
</reference>
<keyword evidence="2" id="KW-1185">Reference proteome</keyword>
<dbReference type="Proteomes" id="UP001558652">
    <property type="component" value="Unassembled WGS sequence"/>
</dbReference>
<sequence>MASDRRNVFYQNKKLETTEIGGAWSTTPTEGLLLMPQMNETERYVNDTFIVTCHGPRANNTTWKGPTSQPITATKGRLYISKFLTISNAACSTVVEKGFSVRTCVDVIRASAYPPIWLQIQPLNIGGLAVSLDR</sequence>
<name>A0ABD0ZGZ3_9HEMI</name>
<evidence type="ECO:0000313" key="1">
    <source>
        <dbReference type="EMBL" id="KAL1139379.1"/>
    </source>
</evidence>
<gene>
    <name evidence="1" type="ORF">AAG570_006363</name>
</gene>
<dbReference type="AlphaFoldDB" id="A0ABD0ZGZ3"/>
<dbReference type="EMBL" id="JBFDAA010000002">
    <property type="protein sequence ID" value="KAL1139379.1"/>
    <property type="molecule type" value="Genomic_DNA"/>
</dbReference>
<accession>A0ABD0ZGZ3</accession>
<organism evidence="1 2">
    <name type="scientific">Ranatra chinensis</name>
    <dbReference type="NCBI Taxonomy" id="642074"/>
    <lineage>
        <taxon>Eukaryota</taxon>
        <taxon>Metazoa</taxon>
        <taxon>Ecdysozoa</taxon>
        <taxon>Arthropoda</taxon>
        <taxon>Hexapoda</taxon>
        <taxon>Insecta</taxon>
        <taxon>Pterygota</taxon>
        <taxon>Neoptera</taxon>
        <taxon>Paraneoptera</taxon>
        <taxon>Hemiptera</taxon>
        <taxon>Heteroptera</taxon>
        <taxon>Panheteroptera</taxon>
        <taxon>Nepomorpha</taxon>
        <taxon>Nepidae</taxon>
        <taxon>Ranatrinae</taxon>
        <taxon>Ranatra</taxon>
    </lineage>
</organism>
<comment type="caution">
    <text evidence="1">The sequence shown here is derived from an EMBL/GenBank/DDBJ whole genome shotgun (WGS) entry which is preliminary data.</text>
</comment>